<name>A0A2Z3GHC3_9BACT</name>
<keyword evidence="5" id="KW-0998">Cell outer membrane</keyword>
<gene>
    <name evidence="6" type="ORF">DDQ68_01570</name>
</gene>
<evidence type="ECO:0000313" key="6">
    <source>
        <dbReference type="EMBL" id="AWM31591.1"/>
    </source>
</evidence>
<dbReference type="EMBL" id="CP029145">
    <property type="protein sequence ID" value="AWM31591.1"/>
    <property type="molecule type" value="Genomic_DNA"/>
</dbReference>
<evidence type="ECO:0000256" key="2">
    <source>
        <dbReference type="ARBA" id="ARBA00022452"/>
    </source>
</evidence>
<dbReference type="OrthoDB" id="920360at2"/>
<dbReference type="GO" id="GO:0015288">
    <property type="term" value="F:porin activity"/>
    <property type="evidence" value="ECO:0007669"/>
    <property type="project" value="TreeGrafter"/>
</dbReference>
<dbReference type="Proteomes" id="UP000245999">
    <property type="component" value="Chromosome"/>
</dbReference>
<comment type="subcellular location">
    <subcellularLocation>
        <location evidence="1">Cell outer membrane</location>
    </subcellularLocation>
</comment>
<dbReference type="PANTHER" id="PTHR30026">
    <property type="entry name" value="OUTER MEMBRANE PROTEIN TOLC"/>
    <property type="match status" value="1"/>
</dbReference>
<dbReference type="AlphaFoldDB" id="A0A2Z3GHC3"/>
<sequence length="421" mass="47409">MLNLLKTPFLILIGLLGLVVLPARAQQPRLPLDSVLRNVRQANPALRQYDARARAKDAAVAGASTWEPPKISAGYWMTPYNQRPIKEMNNGQGMGMQMVSVEQMLPNPAKQRAKRDYLASQAAVEQADQAASFNELRARARTLYYGRVVLEKKLKVLDESSELLDFLLKIAQARYPYNQTTLASIYQVQARVAQHGNDHARLYGQLRQHTIGLNTLMARDPEAEFAVDTLLPTSFAGPYPDTTALAARRSDVRRLDRSLAVVRLSQQVEASRRRPDFGVRYDHMNGIGNTPNQFSVMGMVTLPFAPWSAREYKANTAALGFEAQAVQQQRASLLNDAAGRISTLQSDLRVQREQLLNYEQGVLPALHKTYQVTLLAYQQNTAQLPAVVEALDAWLMARLQYLDTQYELMTLHVRYDQELEQ</sequence>
<keyword evidence="3" id="KW-0812">Transmembrane</keyword>
<reference evidence="7" key="1">
    <citation type="submission" date="2018-04" db="EMBL/GenBank/DDBJ databases">
        <title>Complete genome of Antarctic heterotrophic bacterium Hymenobacter nivis.</title>
        <authorList>
            <person name="Terashima M."/>
        </authorList>
    </citation>
    <scope>NUCLEOTIDE SEQUENCE [LARGE SCALE GENOMIC DNA]</scope>
    <source>
        <strain evidence="7">NBRC 111535</strain>
    </source>
</reference>
<keyword evidence="2" id="KW-1134">Transmembrane beta strand</keyword>
<dbReference type="KEGG" id="hnv:DDQ68_01570"/>
<keyword evidence="4" id="KW-0472">Membrane</keyword>
<dbReference type="GO" id="GO:1990281">
    <property type="term" value="C:efflux pump complex"/>
    <property type="evidence" value="ECO:0007669"/>
    <property type="project" value="TreeGrafter"/>
</dbReference>
<evidence type="ECO:0000256" key="1">
    <source>
        <dbReference type="ARBA" id="ARBA00004442"/>
    </source>
</evidence>
<dbReference type="Gene3D" id="1.20.1600.10">
    <property type="entry name" value="Outer membrane efflux proteins (OEP)"/>
    <property type="match status" value="1"/>
</dbReference>
<dbReference type="InterPro" id="IPR051906">
    <property type="entry name" value="TolC-like"/>
</dbReference>
<dbReference type="SUPFAM" id="SSF56954">
    <property type="entry name" value="Outer membrane efflux proteins (OEP)"/>
    <property type="match status" value="1"/>
</dbReference>
<accession>A0A2Z3GHC3</accession>
<evidence type="ECO:0000256" key="4">
    <source>
        <dbReference type="ARBA" id="ARBA00023136"/>
    </source>
</evidence>
<protein>
    <submittedName>
        <fullName evidence="6">TolC family protein</fullName>
    </submittedName>
</protein>
<evidence type="ECO:0000256" key="5">
    <source>
        <dbReference type="ARBA" id="ARBA00023237"/>
    </source>
</evidence>
<keyword evidence="7" id="KW-1185">Reference proteome</keyword>
<dbReference type="PANTHER" id="PTHR30026:SF20">
    <property type="entry name" value="OUTER MEMBRANE PROTEIN TOLC"/>
    <property type="match status" value="1"/>
</dbReference>
<organism evidence="6 7">
    <name type="scientific">Hymenobacter nivis</name>
    <dbReference type="NCBI Taxonomy" id="1850093"/>
    <lineage>
        <taxon>Bacteria</taxon>
        <taxon>Pseudomonadati</taxon>
        <taxon>Bacteroidota</taxon>
        <taxon>Cytophagia</taxon>
        <taxon>Cytophagales</taxon>
        <taxon>Hymenobacteraceae</taxon>
        <taxon>Hymenobacter</taxon>
    </lineage>
</organism>
<dbReference type="GO" id="GO:0015562">
    <property type="term" value="F:efflux transmembrane transporter activity"/>
    <property type="evidence" value="ECO:0007669"/>
    <property type="project" value="InterPro"/>
</dbReference>
<evidence type="ECO:0000313" key="7">
    <source>
        <dbReference type="Proteomes" id="UP000245999"/>
    </source>
</evidence>
<proteinExistence type="predicted"/>
<dbReference type="GO" id="GO:0009279">
    <property type="term" value="C:cell outer membrane"/>
    <property type="evidence" value="ECO:0007669"/>
    <property type="project" value="UniProtKB-SubCell"/>
</dbReference>
<evidence type="ECO:0000256" key="3">
    <source>
        <dbReference type="ARBA" id="ARBA00022692"/>
    </source>
</evidence>